<dbReference type="OrthoDB" id="1470350at2759"/>
<dbReference type="PROSITE" id="PS00086">
    <property type="entry name" value="CYTOCHROME_P450"/>
    <property type="match status" value="1"/>
</dbReference>
<keyword evidence="4 8" id="KW-0560">Oxidoreductase</keyword>
<feature type="binding site" description="axial binding residue" evidence="7">
    <location>
        <position position="233"/>
    </location>
    <ligand>
        <name>heme</name>
        <dbReference type="ChEBI" id="CHEBI:30413"/>
    </ligand>
    <ligandPart>
        <name>Fe</name>
        <dbReference type="ChEBI" id="CHEBI:18248"/>
    </ligandPart>
</feature>
<comment type="cofactor">
    <cofactor evidence="7">
        <name>heme</name>
        <dbReference type="ChEBI" id="CHEBI:30413"/>
    </cofactor>
</comment>
<keyword evidence="2 7" id="KW-0349">Heme</keyword>
<evidence type="ECO:0000256" key="7">
    <source>
        <dbReference type="PIRSR" id="PIRSR602401-1"/>
    </source>
</evidence>
<dbReference type="InterPro" id="IPR002401">
    <property type="entry name" value="Cyt_P450_E_grp-I"/>
</dbReference>
<evidence type="ECO:0000256" key="5">
    <source>
        <dbReference type="ARBA" id="ARBA00023004"/>
    </source>
</evidence>
<dbReference type="GO" id="GO:0016705">
    <property type="term" value="F:oxidoreductase activity, acting on paired donors, with incorporation or reduction of molecular oxygen"/>
    <property type="evidence" value="ECO:0007669"/>
    <property type="project" value="InterPro"/>
</dbReference>
<dbReference type="PRINTS" id="PR00463">
    <property type="entry name" value="EP450I"/>
</dbReference>
<dbReference type="InterPro" id="IPR050196">
    <property type="entry name" value="Cytochrome_P450_Monoox"/>
</dbReference>
<comment type="caution">
    <text evidence="9">The sequence shown here is derived from an EMBL/GenBank/DDBJ whole genome shotgun (WGS) entry which is preliminary data.</text>
</comment>
<keyword evidence="3 7" id="KW-0479">Metal-binding</keyword>
<dbReference type="PRINTS" id="PR00385">
    <property type="entry name" value="P450"/>
</dbReference>
<evidence type="ECO:0000256" key="1">
    <source>
        <dbReference type="ARBA" id="ARBA00010617"/>
    </source>
</evidence>
<dbReference type="SUPFAM" id="SSF48264">
    <property type="entry name" value="Cytochrome P450"/>
    <property type="match status" value="1"/>
</dbReference>
<dbReference type="Proteomes" id="UP000789396">
    <property type="component" value="Unassembled WGS sequence"/>
</dbReference>
<name>A0A9N9FLL8_9GLOM</name>
<evidence type="ECO:0000256" key="2">
    <source>
        <dbReference type="ARBA" id="ARBA00022617"/>
    </source>
</evidence>
<keyword evidence="5 7" id="KW-0408">Iron</keyword>
<reference evidence="9" key="1">
    <citation type="submission" date="2021-06" db="EMBL/GenBank/DDBJ databases">
        <authorList>
            <person name="Kallberg Y."/>
            <person name="Tangrot J."/>
            <person name="Rosling A."/>
        </authorList>
    </citation>
    <scope>NUCLEOTIDE SEQUENCE</scope>
    <source>
        <strain evidence="9">IN212</strain>
    </source>
</reference>
<dbReference type="InterPro" id="IPR036396">
    <property type="entry name" value="Cyt_P450_sf"/>
</dbReference>
<dbReference type="GO" id="GO:0020037">
    <property type="term" value="F:heme binding"/>
    <property type="evidence" value="ECO:0007669"/>
    <property type="project" value="InterPro"/>
</dbReference>
<gene>
    <name evidence="9" type="ORF">RFULGI_LOCUS4261</name>
</gene>
<evidence type="ECO:0000313" key="10">
    <source>
        <dbReference type="Proteomes" id="UP000789396"/>
    </source>
</evidence>
<protein>
    <submittedName>
        <fullName evidence="9">16357_t:CDS:1</fullName>
    </submittedName>
</protein>
<evidence type="ECO:0000256" key="3">
    <source>
        <dbReference type="ARBA" id="ARBA00022723"/>
    </source>
</evidence>
<dbReference type="PANTHER" id="PTHR24291">
    <property type="entry name" value="CYTOCHROME P450 FAMILY 4"/>
    <property type="match status" value="1"/>
</dbReference>
<evidence type="ECO:0000256" key="4">
    <source>
        <dbReference type="ARBA" id="ARBA00023002"/>
    </source>
</evidence>
<sequence>MLPTIVQAGHRLKDIWIKQIGNKKEERITVTELIPKTTLDIIGLVAQAYDSIINNNPSPLYVALLNYFPLIGNFPTSYNKKQYDSINIINNTSERLIAEQRSSLVRGKDLLSLLVKANENLPVDEQLTHNELIGQDRLRKEVLEILIDRDHYPTFDEIEHMKYLECVFKETLRIIPPGINTSLWIPIYAIHRNPLIWGEDAEHFNPSRWLDPEIKSKITNNTFLPFGAGPKNCLGMKMAHLEIKSILSILIRNFEFRLVEGFAVKNKSAGLSKPVSGIDLLVSKVDF</sequence>
<keyword evidence="10" id="KW-1185">Reference proteome</keyword>
<dbReference type="InterPro" id="IPR001128">
    <property type="entry name" value="Cyt_P450"/>
</dbReference>
<evidence type="ECO:0000313" key="9">
    <source>
        <dbReference type="EMBL" id="CAG8541931.1"/>
    </source>
</evidence>
<dbReference type="GO" id="GO:0005506">
    <property type="term" value="F:iron ion binding"/>
    <property type="evidence" value="ECO:0007669"/>
    <property type="project" value="InterPro"/>
</dbReference>
<evidence type="ECO:0000256" key="6">
    <source>
        <dbReference type="ARBA" id="ARBA00023033"/>
    </source>
</evidence>
<dbReference type="Pfam" id="PF00067">
    <property type="entry name" value="p450"/>
    <property type="match status" value="2"/>
</dbReference>
<proteinExistence type="inferred from homology"/>
<keyword evidence="6 8" id="KW-0503">Monooxygenase</keyword>
<dbReference type="GO" id="GO:0004497">
    <property type="term" value="F:monooxygenase activity"/>
    <property type="evidence" value="ECO:0007669"/>
    <property type="project" value="UniProtKB-KW"/>
</dbReference>
<organism evidence="9 10">
    <name type="scientific">Racocetra fulgida</name>
    <dbReference type="NCBI Taxonomy" id="60492"/>
    <lineage>
        <taxon>Eukaryota</taxon>
        <taxon>Fungi</taxon>
        <taxon>Fungi incertae sedis</taxon>
        <taxon>Mucoromycota</taxon>
        <taxon>Glomeromycotina</taxon>
        <taxon>Glomeromycetes</taxon>
        <taxon>Diversisporales</taxon>
        <taxon>Gigasporaceae</taxon>
        <taxon>Racocetra</taxon>
    </lineage>
</organism>
<dbReference type="AlphaFoldDB" id="A0A9N9FLL8"/>
<dbReference type="PANTHER" id="PTHR24291:SF50">
    <property type="entry name" value="BIFUNCTIONAL ALBAFLAVENONE MONOOXYGENASE_TERPENE SYNTHASE"/>
    <property type="match status" value="1"/>
</dbReference>
<dbReference type="InterPro" id="IPR017972">
    <property type="entry name" value="Cyt_P450_CS"/>
</dbReference>
<evidence type="ECO:0000256" key="8">
    <source>
        <dbReference type="RuleBase" id="RU000461"/>
    </source>
</evidence>
<accession>A0A9N9FLL8</accession>
<comment type="similarity">
    <text evidence="1 8">Belongs to the cytochrome P450 family.</text>
</comment>
<dbReference type="EMBL" id="CAJVPZ010004153">
    <property type="protein sequence ID" value="CAG8541931.1"/>
    <property type="molecule type" value="Genomic_DNA"/>
</dbReference>
<dbReference type="Gene3D" id="1.10.630.10">
    <property type="entry name" value="Cytochrome P450"/>
    <property type="match status" value="2"/>
</dbReference>